<dbReference type="Proteomes" id="UP001159427">
    <property type="component" value="Unassembled WGS sequence"/>
</dbReference>
<comment type="caution">
    <text evidence="1">The sequence shown here is derived from an EMBL/GenBank/DDBJ whole genome shotgun (WGS) entry which is preliminary data.</text>
</comment>
<protein>
    <submittedName>
        <fullName evidence="1">Uncharacterized protein</fullName>
    </submittedName>
</protein>
<accession>A0ABN8SAX3</accession>
<reference evidence="1 2" key="1">
    <citation type="submission" date="2022-05" db="EMBL/GenBank/DDBJ databases">
        <authorList>
            <consortium name="Genoscope - CEA"/>
            <person name="William W."/>
        </authorList>
    </citation>
    <scope>NUCLEOTIDE SEQUENCE [LARGE SCALE GENOMIC DNA]</scope>
</reference>
<keyword evidence="2" id="KW-1185">Reference proteome</keyword>
<gene>
    <name evidence="1" type="ORF">PEVE_00018873</name>
</gene>
<organism evidence="1 2">
    <name type="scientific">Porites evermanni</name>
    <dbReference type="NCBI Taxonomy" id="104178"/>
    <lineage>
        <taxon>Eukaryota</taxon>
        <taxon>Metazoa</taxon>
        <taxon>Cnidaria</taxon>
        <taxon>Anthozoa</taxon>
        <taxon>Hexacorallia</taxon>
        <taxon>Scleractinia</taxon>
        <taxon>Fungiina</taxon>
        <taxon>Poritidae</taxon>
        <taxon>Porites</taxon>
    </lineage>
</organism>
<proteinExistence type="predicted"/>
<name>A0ABN8SAX3_9CNID</name>
<evidence type="ECO:0000313" key="2">
    <source>
        <dbReference type="Proteomes" id="UP001159427"/>
    </source>
</evidence>
<sequence length="451" mass="51181">MFRIVNNERQRDVFIIEAVVTTPQDRHVVQTSKVRCSGDALPSLAGTFTFLLPADIPRTFHISFKFKLGQIGNCGFDEVLVDEIKTFVVTHYQNKNLSDYCDGHFVPAVEVPLAKKQLVGMLGTPQVQKIINYFQGLVENGAFDCFKRDQCRLLQHMHANSYDARFKDLILAIQLEESLLLYQMGNLEGCKQLSEDVCNQAVKFNSPNYNVIAGKAKSVLSGAYKQEREFTKAEEVLESSTELLEAVVPGEETAINRTCVAALFSEKAAVVGITKLERKRMKKAMKAVLIHYGHQLDRGLNRNARSPRRSLIRSILYYLHSTREKASNLQIPVSGKVMSLVETFIRKFSTDFLDDCPMRDKALFYNALGDLHARKGEYEQGIGVVTNAFRIAQELRLREDSSGSRNRLTQLCFLSGRMSFEVPVGRMAGNQPFQEPRYEILERYLDELRQV</sequence>
<dbReference type="EMBL" id="CALNXI010002554">
    <property type="protein sequence ID" value="CAH3188866.1"/>
    <property type="molecule type" value="Genomic_DNA"/>
</dbReference>
<evidence type="ECO:0000313" key="1">
    <source>
        <dbReference type="EMBL" id="CAH3188866.1"/>
    </source>
</evidence>